<evidence type="ECO:0008006" key="4">
    <source>
        <dbReference type="Google" id="ProtNLM"/>
    </source>
</evidence>
<dbReference type="AlphaFoldDB" id="A0A1G2SIG9"/>
<keyword evidence="1" id="KW-0472">Membrane</keyword>
<dbReference type="InterPro" id="IPR012902">
    <property type="entry name" value="N_methyl_site"/>
</dbReference>
<dbReference type="Pfam" id="PF07963">
    <property type="entry name" value="N_methyl"/>
    <property type="match status" value="1"/>
</dbReference>
<keyword evidence="1" id="KW-1133">Transmembrane helix</keyword>
<protein>
    <recommendedName>
        <fullName evidence="4">Type II secretion system protein GspI C-terminal domain-containing protein</fullName>
    </recommendedName>
</protein>
<name>A0A1G2SIG9_9BACT</name>
<sequence length="208" mass="23247">MNKHDIQSSVQTKSSFSLRTPFAFFLQVRFFGKRSAAFSKGFTLVETLIAIAILVTAVLAPLAIAQSGIQAARYAQQQVTATFLAQSSLELVRYNIAYNLNTSNPNWLAGLDVCQTACEIISWQSKLDVGDELFRTCSGADPCRVYEIQGIYQVADNAASPITPYTRSLKVEETSDEREVKVTTNVSWKLSNGSTRTYTLSQYIYRWR</sequence>
<proteinExistence type="predicted"/>
<dbReference type="EMBL" id="MHUZ01000034">
    <property type="protein sequence ID" value="OHA84835.1"/>
    <property type="molecule type" value="Genomic_DNA"/>
</dbReference>
<evidence type="ECO:0000256" key="1">
    <source>
        <dbReference type="SAM" id="Phobius"/>
    </source>
</evidence>
<comment type="caution">
    <text evidence="2">The sequence shown here is derived from an EMBL/GenBank/DDBJ whole genome shotgun (WGS) entry which is preliminary data.</text>
</comment>
<evidence type="ECO:0000313" key="3">
    <source>
        <dbReference type="Proteomes" id="UP000178168"/>
    </source>
</evidence>
<reference evidence="2 3" key="1">
    <citation type="journal article" date="2016" name="Nat. Commun.">
        <title>Thousands of microbial genomes shed light on interconnected biogeochemical processes in an aquifer system.</title>
        <authorList>
            <person name="Anantharaman K."/>
            <person name="Brown C.T."/>
            <person name="Hug L.A."/>
            <person name="Sharon I."/>
            <person name="Castelle C.J."/>
            <person name="Probst A.J."/>
            <person name="Thomas B.C."/>
            <person name="Singh A."/>
            <person name="Wilkins M.J."/>
            <person name="Karaoz U."/>
            <person name="Brodie E.L."/>
            <person name="Williams K.H."/>
            <person name="Hubbard S.S."/>
            <person name="Banfield J.F."/>
        </authorList>
    </citation>
    <scope>NUCLEOTIDE SEQUENCE [LARGE SCALE GENOMIC DNA]</scope>
</reference>
<keyword evidence="1" id="KW-0812">Transmembrane</keyword>
<organism evidence="2 3">
    <name type="scientific">Candidatus Yonathbacteria bacterium RIFOXYD1_FULL_52_36</name>
    <dbReference type="NCBI Taxonomy" id="1802730"/>
    <lineage>
        <taxon>Bacteria</taxon>
        <taxon>Candidatus Yonathiibacteriota</taxon>
    </lineage>
</organism>
<gene>
    <name evidence="2" type="ORF">A2591_00695</name>
</gene>
<dbReference type="PROSITE" id="PS00409">
    <property type="entry name" value="PROKAR_NTER_METHYL"/>
    <property type="match status" value="1"/>
</dbReference>
<dbReference type="NCBIfam" id="TIGR02532">
    <property type="entry name" value="IV_pilin_GFxxxE"/>
    <property type="match status" value="1"/>
</dbReference>
<accession>A0A1G2SIG9</accession>
<dbReference type="Proteomes" id="UP000178168">
    <property type="component" value="Unassembled WGS sequence"/>
</dbReference>
<dbReference type="STRING" id="1802730.A2591_00695"/>
<evidence type="ECO:0000313" key="2">
    <source>
        <dbReference type="EMBL" id="OHA84835.1"/>
    </source>
</evidence>
<feature type="transmembrane region" description="Helical" evidence="1">
    <location>
        <begin position="42"/>
        <end position="64"/>
    </location>
</feature>